<feature type="transmembrane region" description="Helical" evidence="13">
    <location>
        <begin position="259"/>
        <end position="282"/>
    </location>
</feature>
<evidence type="ECO:0000256" key="7">
    <source>
        <dbReference type="ARBA" id="ARBA00022475"/>
    </source>
</evidence>
<feature type="transmembrane region" description="Helical" evidence="13">
    <location>
        <begin position="202"/>
        <end position="222"/>
    </location>
</feature>
<feature type="transmembrane region" description="Helical" evidence="13">
    <location>
        <begin position="424"/>
        <end position="445"/>
    </location>
</feature>
<evidence type="ECO:0000256" key="13">
    <source>
        <dbReference type="SAM" id="Phobius"/>
    </source>
</evidence>
<evidence type="ECO:0000256" key="8">
    <source>
        <dbReference type="ARBA" id="ARBA00022692"/>
    </source>
</evidence>
<feature type="transmembrane region" description="Helical" evidence="13">
    <location>
        <begin position="294"/>
        <end position="314"/>
    </location>
</feature>
<comment type="function">
    <text evidence="1">Multidrug efflux pump.</text>
</comment>
<keyword evidence="15" id="KW-1185">Reference proteome</keyword>
<keyword evidence="6" id="KW-0050">Antiport</keyword>
<keyword evidence="5" id="KW-0813">Transport</keyword>
<dbReference type="PIRSF" id="PIRSF006603">
    <property type="entry name" value="DinF"/>
    <property type="match status" value="1"/>
</dbReference>
<proteinExistence type="inferred from homology"/>
<feature type="transmembrane region" description="Helical" evidence="13">
    <location>
        <begin position="138"/>
        <end position="158"/>
    </location>
</feature>
<gene>
    <name evidence="14" type="ORF">ACJDUG_02480</name>
</gene>
<dbReference type="Proteomes" id="UP001623591">
    <property type="component" value="Unassembled WGS sequence"/>
</dbReference>
<accession>A0ABW8T2A0</accession>
<feature type="transmembrane region" description="Helical" evidence="13">
    <location>
        <begin position="399"/>
        <end position="418"/>
    </location>
</feature>
<dbReference type="EMBL" id="JBJHZZ010000001">
    <property type="protein sequence ID" value="MFL0245842.1"/>
    <property type="molecule type" value="Genomic_DNA"/>
</dbReference>
<feature type="transmembrane region" description="Helical" evidence="13">
    <location>
        <begin position="170"/>
        <end position="190"/>
    </location>
</feature>
<keyword evidence="8 13" id="KW-0812">Transmembrane</keyword>
<dbReference type="PANTHER" id="PTHR43298:SF2">
    <property type="entry name" value="FMN_FAD EXPORTER YEEO-RELATED"/>
    <property type="match status" value="1"/>
</dbReference>
<evidence type="ECO:0000256" key="11">
    <source>
        <dbReference type="ARBA" id="ARBA00023136"/>
    </source>
</evidence>
<dbReference type="NCBIfam" id="TIGR00797">
    <property type="entry name" value="matE"/>
    <property type="match status" value="1"/>
</dbReference>
<evidence type="ECO:0000256" key="9">
    <source>
        <dbReference type="ARBA" id="ARBA00022989"/>
    </source>
</evidence>
<keyword evidence="7" id="KW-1003">Cell membrane</keyword>
<keyword evidence="10" id="KW-0406">Ion transport</keyword>
<evidence type="ECO:0000313" key="15">
    <source>
        <dbReference type="Proteomes" id="UP001623591"/>
    </source>
</evidence>
<evidence type="ECO:0000256" key="12">
    <source>
        <dbReference type="ARBA" id="ARBA00031636"/>
    </source>
</evidence>
<keyword evidence="11 13" id="KW-0472">Membrane</keyword>
<feature type="transmembrane region" description="Helical" evidence="13">
    <location>
        <begin position="105"/>
        <end position="126"/>
    </location>
</feature>
<organism evidence="14 15">
    <name type="scientific">Candidatus Clostridium stratigraminis</name>
    <dbReference type="NCBI Taxonomy" id="3381661"/>
    <lineage>
        <taxon>Bacteria</taxon>
        <taxon>Bacillati</taxon>
        <taxon>Bacillota</taxon>
        <taxon>Clostridia</taxon>
        <taxon>Eubacteriales</taxon>
        <taxon>Clostridiaceae</taxon>
        <taxon>Clostridium</taxon>
    </lineage>
</organism>
<evidence type="ECO:0000256" key="6">
    <source>
        <dbReference type="ARBA" id="ARBA00022449"/>
    </source>
</evidence>
<dbReference type="Pfam" id="PF01554">
    <property type="entry name" value="MatE"/>
    <property type="match status" value="2"/>
</dbReference>
<keyword evidence="9 13" id="KW-1133">Transmembrane helix</keyword>
<evidence type="ECO:0000256" key="5">
    <source>
        <dbReference type="ARBA" id="ARBA00022448"/>
    </source>
</evidence>
<dbReference type="CDD" id="cd13137">
    <property type="entry name" value="MATE_NorM_like"/>
    <property type="match status" value="1"/>
</dbReference>
<evidence type="ECO:0000256" key="1">
    <source>
        <dbReference type="ARBA" id="ARBA00003408"/>
    </source>
</evidence>
<name>A0ABW8T2A0_9CLOT</name>
<evidence type="ECO:0000256" key="10">
    <source>
        <dbReference type="ARBA" id="ARBA00023065"/>
    </source>
</evidence>
<dbReference type="InterPro" id="IPR048279">
    <property type="entry name" value="MdtK-like"/>
</dbReference>
<comment type="caution">
    <text evidence="14">The sequence shown here is derived from an EMBL/GenBank/DDBJ whole genome shotgun (WGS) entry which is preliminary data.</text>
</comment>
<dbReference type="InterPro" id="IPR002528">
    <property type="entry name" value="MATE_fam"/>
</dbReference>
<feature type="transmembrane region" description="Helical" evidence="13">
    <location>
        <begin position="65"/>
        <end position="85"/>
    </location>
</feature>
<comment type="similarity">
    <text evidence="3">Belongs to the multi antimicrobial extrusion (MATE) (TC 2.A.66.1) family.</text>
</comment>
<feature type="transmembrane region" description="Helical" evidence="13">
    <location>
        <begin position="366"/>
        <end position="387"/>
    </location>
</feature>
<evidence type="ECO:0000256" key="2">
    <source>
        <dbReference type="ARBA" id="ARBA00004651"/>
    </source>
</evidence>
<evidence type="ECO:0000256" key="4">
    <source>
        <dbReference type="ARBA" id="ARBA00020268"/>
    </source>
</evidence>
<dbReference type="PANTHER" id="PTHR43298">
    <property type="entry name" value="MULTIDRUG RESISTANCE PROTEIN NORM-RELATED"/>
    <property type="match status" value="1"/>
</dbReference>
<dbReference type="RefSeq" id="WP_406768298.1">
    <property type="nucleotide sequence ID" value="NZ_JBJHZZ010000001.1"/>
</dbReference>
<protein>
    <recommendedName>
        <fullName evidence="4">Probable multidrug resistance protein NorM</fullName>
    </recommendedName>
    <alternativeName>
        <fullName evidence="12">Multidrug-efflux transporter</fullName>
    </alternativeName>
</protein>
<evidence type="ECO:0000256" key="3">
    <source>
        <dbReference type="ARBA" id="ARBA00010199"/>
    </source>
</evidence>
<feature type="transmembrane region" description="Helical" evidence="13">
    <location>
        <begin position="21"/>
        <end position="45"/>
    </location>
</feature>
<feature type="transmembrane region" description="Helical" evidence="13">
    <location>
        <begin position="326"/>
        <end position="346"/>
    </location>
</feature>
<evidence type="ECO:0000313" key="14">
    <source>
        <dbReference type="EMBL" id="MFL0245842.1"/>
    </source>
</evidence>
<comment type="subcellular location">
    <subcellularLocation>
        <location evidence="2">Cell membrane</location>
        <topology evidence="2">Multi-pass membrane protein</topology>
    </subcellularLocation>
</comment>
<dbReference type="InterPro" id="IPR050222">
    <property type="entry name" value="MATE_MdtK"/>
</dbReference>
<sequence length="459" mass="50007">MGENTNKKALQEIRKKIYTMILPITIASVLEMATGLVSMAMIGRIGSNSSIAVDAIGISSRITQIVWALFKGITTGTAVFVAQAYGANNHRKLKQVIKQTIISSIFLVIILQLIIYFNANLLLGIFNPGENLMQNAVLYLKTISFGLPFLTIMLAVAASLQGMGNAKTPMIIGFIVNIINIILSYLLIFGHLGIPALGLKGAAIATVCAQICGALLGLYVLLGKNGVLNSEINKNIFMVDIKQVIEIYKVGIPASMESIFWQIAAIILTKAILTFGETTFAAHQFGLQAESISYLPAAGFGVAATTLIGQALGAKNKEQGKSYFKETLKGAVLITCFCSAILVFFPKVLMSMLTPNEEIINLGAKYLFIMGLVQLPQNISGVINGALRGSGYTRIPMYIAAVGLWGIRVPFTLAFTYIFHLSIIVIWIVMGIDLIFRFLLSLILYRKKDIYNRELVFKE</sequence>
<reference evidence="14 15" key="1">
    <citation type="submission" date="2024-11" db="EMBL/GenBank/DDBJ databases">
        <authorList>
            <person name="Heng Y.C."/>
            <person name="Lim A.C.H."/>
            <person name="Lee J.K.Y."/>
            <person name="Kittelmann S."/>
        </authorList>
    </citation>
    <scope>NUCLEOTIDE SEQUENCE [LARGE SCALE GENOMIC DNA]</scope>
    <source>
        <strain evidence="14 15">WILCCON 0185</strain>
    </source>
</reference>